<evidence type="ECO:0000256" key="3">
    <source>
        <dbReference type="ARBA" id="ARBA00004613"/>
    </source>
</evidence>
<evidence type="ECO:0000259" key="18">
    <source>
        <dbReference type="PROSITE" id="PS50923"/>
    </source>
</evidence>
<dbReference type="GO" id="GO:0090050">
    <property type="term" value="P:positive regulation of cell migration involved in sprouting angiogenesis"/>
    <property type="evidence" value="ECO:0007669"/>
    <property type="project" value="TreeGrafter"/>
</dbReference>
<dbReference type="GO" id="GO:0009986">
    <property type="term" value="C:cell surface"/>
    <property type="evidence" value="ECO:0007669"/>
    <property type="project" value="UniProtKB-SubCell"/>
</dbReference>
<dbReference type="Gene3D" id="2.10.70.10">
    <property type="entry name" value="Complement Module, domain 1"/>
    <property type="match status" value="3"/>
</dbReference>
<sequence length="465" mass="52572">MLLCITAAVFILFLTAGSGTTVYDSYGDFTEEDSTPQLDYKDPYWCHPLGLTNGEVTCHSPRGGANRSSLGTRCDMRCDRGYRLLGKNSLQCLTNRRWSGTAYCRRMRCHLLPLIPHGRYTCTQGFVVDSRCDFTCDPGYRIDGQQSRICHHGGWWSGEQPVCADTDPPKIKCPPSRLKVAEPGKLTTRVTWDPPVATDTADKSLDVILVGQEPGSDFVEGGHIIRYKVYDLARNRAACKFIVRVEVRRCPELPSPMHGYLTCSSDGNNYGATCDYRCDGGYELRGVSSRVCQFSRNWGGEPAQCVPMEFRADVKTAPALLDQFYEKRRLLILSAPNISDSDYQLQNFMIQKADCGLDLRHVTVIELLGSPPRETGRIKESQLQAEVIEGLRQAFRISRGYFSMVLLDKLGLDRERFIVPVGSEELFSYIDSFMMNEEERERFERYRNFCDGAAEHVEEEDTQPN</sequence>
<dbReference type="PROSITE" id="PS50923">
    <property type="entry name" value="SUSHI"/>
    <property type="match status" value="3"/>
</dbReference>
<evidence type="ECO:0000256" key="16">
    <source>
        <dbReference type="SAM" id="SignalP"/>
    </source>
</evidence>
<evidence type="ECO:0000256" key="2">
    <source>
        <dbReference type="ARBA" id="ARBA00004496"/>
    </source>
</evidence>
<dbReference type="GO" id="GO:0005102">
    <property type="term" value="F:signaling receptor binding"/>
    <property type="evidence" value="ECO:0007669"/>
    <property type="project" value="TreeGrafter"/>
</dbReference>
<keyword evidence="12" id="KW-0770">Synapse</keyword>
<dbReference type="InterPro" id="IPR035976">
    <property type="entry name" value="Sushi/SCR/CCP_sf"/>
</dbReference>
<keyword evidence="9 16" id="KW-0732">Signal</keyword>
<evidence type="ECO:0000256" key="12">
    <source>
        <dbReference type="ARBA" id="ARBA00023018"/>
    </source>
</evidence>
<feature type="domain" description="HYR" evidence="17">
    <location>
        <begin position="164"/>
        <end position="247"/>
    </location>
</feature>
<dbReference type="PANTHER" id="PTHR46343:SF3">
    <property type="entry name" value="SUSHI REPEAT-CONTAINING PROTEIN SRPX2"/>
    <property type="match status" value="1"/>
</dbReference>
<feature type="domain" description="Sushi" evidence="18">
    <location>
        <begin position="56"/>
        <end position="106"/>
    </location>
</feature>
<dbReference type="Pfam" id="PF13778">
    <property type="entry name" value="DUF4174"/>
    <property type="match status" value="1"/>
</dbReference>
<dbReference type="InterPro" id="IPR043555">
    <property type="entry name" value="SRPX-like"/>
</dbReference>
<dbReference type="Ensembl" id="ENSGWIT00000042596.1">
    <property type="protein sequence ID" value="ENSGWIP00000039164.1"/>
    <property type="gene ID" value="ENSGWIG00000019927.1"/>
</dbReference>
<evidence type="ECO:0000313" key="19">
    <source>
        <dbReference type="Ensembl" id="ENSGWIP00000039164.1"/>
    </source>
</evidence>
<dbReference type="GO" id="GO:0045202">
    <property type="term" value="C:synapse"/>
    <property type="evidence" value="ECO:0007669"/>
    <property type="project" value="UniProtKB-SubCell"/>
</dbReference>
<reference evidence="19" key="3">
    <citation type="submission" date="2025-09" db="UniProtKB">
        <authorList>
            <consortium name="Ensembl"/>
        </authorList>
    </citation>
    <scope>IDENTIFICATION</scope>
</reference>
<evidence type="ECO:0000256" key="10">
    <source>
        <dbReference type="ARBA" id="ARBA00022737"/>
    </source>
</evidence>
<evidence type="ECO:0000256" key="6">
    <source>
        <dbReference type="ARBA" id="ARBA00022525"/>
    </source>
</evidence>
<dbReference type="GO" id="GO:0001525">
    <property type="term" value="P:angiogenesis"/>
    <property type="evidence" value="ECO:0007669"/>
    <property type="project" value="UniProtKB-KW"/>
</dbReference>
<dbReference type="Proteomes" id="UP000694680">
    <property type="component" value="Chromosome 10"/>
</dbReference>
<name>A0A8C5H4K2_GOUWI</name>
<dbReference type="PANTHER" id="PTHR46343">
    <property type="entry name" value="HYR DOMAIN-CONTAINING PROTEIN"/>
    <property type="match status" value="1"/>
</dbReference>
<organism evidence="19 20">
    <name type="scientific">Gouania willdenowi</name>
    <name type="common">Blunt-snouted clingfish</name>
    <name type="synonym">Lepadogaster willdenowi</name>
    <dbReference type="NCBI Taxonomy" id="441366"/>
    <lineage>
        <taxon>Eukaryota</taxon>
        <taxon>Metazoa</taxon>
        <taxon>Chordata</taxon>
        <taxon>Craniata</taxon>
        <taxon>Vertebrata</taxon>
        <taxon>Euteleostomi</taxon>
        <taxon>Actinopterygii</taxon>
        <taxon>Neopterygii</taxon>
        <taxon>Teleostei</taxon>
        <taxon>Neoteleostei</taxon>
        <taxon>Acanthomorphata</taxon>
        <taxon>Ovalentaria</taxon>
        <taxon>Blenniimorphae</taxon>
        <taxon>Blenniiformes</taxon>
        <taxon>Gobiesocoidei</taxon>
        <taxon>Gobiesocidae</taxon>
        <taxon>Gobiesocinae</taxon>
        <taxon>Gouania</taxon>
    </lineage>
</organism>
<evidence type="ECO:0000256" key="15">
    <source>
        <dbReference type="PROSITE-ProRule" id="PRU00302"/>
    </source>
</evidence>
<evidence type="ECO:0000256" key="13">
    <source>
        <dbReference type="ARBA" id="ARBA00023157"/>
    </source>
</evidence>
<evidence type="ECO:0000256" key="8">
    <source>
        <dbReference type="ARBA" id="ARBA00022659"/>
    </source>
</evidence>
<dbReference type="Pfam" id="PF02494">
    <property type="entry name" value="HYR"/>
    <property type="match status" value="1"/>
</dbReference>
<dbReference type="GO" id="GO:0051965">
    <property type="term" value="P:positive regulation of synapse assembly"/>
    <property type="evidence" value="ECO:0007669"/>
    <property type="project" value="TreeGrafter"/>
</dbReference>
<keyword evidence="5" id="KW-0963">Cytoplasm</keyword>
<evidence type="ECO:0000256" key="1">
    <source>
        <dbReference type="ARBA" id="ARBA00004241"/>
    </source>
</evidence>
<proteinExistence type="predicted"/>
<evidence type="ECO:0000256" key="9">
    <source>
        <dbReference type="ARBA" id="ARBA00022729"/>
    </source>
</evidence>
<keyword evidence="7" id="KW-0037">Angiogenesis</keyword>
<feature type="domain" description="Sushi" evidence="18">
    <location>
        <begin position="248"/>
        <end position="307"/>
    </location>
</feature>
<feature type="disulfide bond" evidence="15">
    <location>
        <begin position="278"/>
        <end position="305"/>
    </location>
</feature>
<gene>
    <name evidence="19" type="primary">srpx2</name>
</gene>
<reference evidence="19" key="2">
    <citation type="submission" date="2025-08" db="UniProtKB">
        <authorList>
            <consortium name="Ensembl"/>
        </authorList>
    </citation>
    <scope>IDENTIFICATION</scope>
</reference>
<keyword evidence="20" id="KW-1185">Reference proteome</keyword>
<dbReference type="CTD" id="27286"/>
<protein>
    <recommendedName>
        <fullName evidence="4">Sushi repeat-containing protein SRPX2</fullName>
    </recommendedName>
</protein>
<keyword evidence="6" id="KW-0964">Secreted</keyword>
<dbReference type="FunFam" id="2.10.70.10:FF:000024">
    <property type="entry name" value="Sushi repeat-containing protein SRPX"/>
    <property type="match status" value="1"/>
</dbReference>
<dbReference type="SUPFAM" id="SSF57535">
    <property type="entry name" value="Complement control module/SCR domain"/>
    <property type="match status" value="3"/>
</dbReference>
<evidence type="ECO:0000256" key="4">
    <source>
        <dbReference type="ARBA" id="ARBA00014594"/>
    </source>
</evidence>
<dbReference type="GO" id="GO:0005737">
    <property type="term" value="C:cytoplasm"/>
    <property type="evidence" value="ECO:0007669"/>
    <property type="project" value="UniProtKB-SubCell"/>
</dbReference>
<reference evidence="19" key="1">
    <citation type="submission" date="2020-06" db="EMBL/GenBank/DDBJ databases">
        <authorList>
            <consortium name="Wellcome Sanger Institute Data Sharing"/>
        </authorList>
    </citation>
    <scope>NUCLEOTIDE SEQUENCE [LARGE SCALE GENOMIC DNA]</scope>
</reference>
<dbReference type="CDD" id="cd00033">
    <property type="entry name" value="CCP"/>
    <property type="match status" value="3"/>
</dbReference>
<dbReference type="GO" id="GO:0098609">
    <property type="term" value="P:cell-cell adhesion"/>
    <property type="evidence" value="ECO:0007669"/>
    <property type="project" value="TreeGrafter"/>
</dbReference>
<keyword evidence="11" id="KW-0130">Cell adhesion</keyword>
<keyword evidence="13 15" id="KW-1015">Disulfide bond</keyword>
<dbReference type="OrthoDB" id="6136178at2759"/>
<dbReference type="AlphaFoldDB" id="A0A8C5H4K2"/>
<feature type="disulfide bond" evidence="15">
    <location>
        <begin position="136"/>
        <end position="163"/>
    </location>
</feature>
<feature type="signal peptide" evidence="16">
    <location>
        <begin position="1"/>
        <end position="19"/>
    </location>
</feature>
<evidence type="ECO:0000256" key="5">
    <source>
        <dbReference type="ARBA" id="ARBA00022490"/>
    </source>
</evidence>
<feature type="chain" id="PRO_5034169653" description="Sushi repeat-containing protein SRPX2" evidence="16">
    <location>
        <begin position="20"/>
        <end position="465"/>
    </location>
</feature>
<dbReference type="RefSeq" id="XP_028315175.1">
    <property type="nucleotide sequence ID" value="XM_028459374.1"/>
</dbReference>
<evidence type="ECO:0000256" key="11">
    <source>
        <dbReference type="ARBA" id="ARBA00022889"/>
    </source>
</evidence>
<feature type="domain" description="Sushi" evidence="18">
    <location>
        <begin position="107"/>
        <end position="165"/>
    </location>
</feature>
<evidence type="ECO:0000256" key="7">
    <source>
        <dbReference type="ARBA" id="ARBA00022657"/>
    </source>
</evidence>
<keyword evidence="8 15" id="KW-0768">Sushi</keyword>
<keyword evidence="10" id="KW-0677">Repeat</keyword>
<dbReference type="SMART" id="SM00032">
    <property type="entry name" value="CCP"/>
    <property type="match status" value="3"/>
</dbReference>
<comment type="subcellular location">
    <subcellularLocation>
        <location evidence="1">Cell surface</location>
    </subcellularLocation>
    <subcellularLocation>
        <location evidence="2">Cytoplasm</location>
    </subcellularLocation>
    <subcellularLocation>
        <location evidence="3">Secreted</location>
    </subcellularLocation>
    <subcellularLocation>
        <location evidence="14">Synapse</location>
    </subcellularLocation>
</comment>
<dbReference type="Pfam" id="PF00084">
    <property type="entry name" value="Sushi"/>
    <property type="match status" value="3"/>
</dbReference>
<evidence type="ECO:0000313" key="20">
    <source>
        <dbReference type="Proteomes" id="UP000694680"/>
    </source>
</evidence>
<dbReference type="GeneID" id="114470943"/>
<dbReference type="InterPro" id="IPR003410">
    <property type="entry name" value="HYR_dom"/>
</dbReference>
<accession>A0A8C5H4K2</accession>
<evidence type="ECO:0000256" key="14">
    <source>
        <dbReference type="ARBA" id="ARBA00034103"/>
    </source>
</evidence>
<comment type="caution">
    <text evidence="15">Lacks conserved residue(s) required for the propagation of feature annotation.</text>
</comment>
<dbReference type="GO" id="GO:0005576">
    <property type="term" value="C:extracellular region"/>
    <property type="evidence" value="ECO:0007669"/>
    <property type="project" value="UniProtKB-SubCell"/>
</dbReference>
<evidence type="ECO:0000259" key="17">
    <source>
        <dbReference type="PROSITE" id="PS50825"/>
    </source>
</evidence>
<dbReference type="PROSITE" id="PS50825">
    <property type="entry name" value="HYR"/>
    <property type="match status" value="1"/>
</dbReference>
<dbReference type="InterPro" id="IPR000436">
    <property type="entry name" value="Sushi_SCR_CCP_dom"/>
</dbReference>
<dbReference type="InterPro" id="IPR025232">
    <property type="entry name" value="DUF4174"/>
</dbReference>